<proteinExistence type="predicted"/>
<keyword evidence="1" id="KW-1133">Transmembrane helix</keyword>
<dbReference type="Proteomes" id="UP000887564">
    <property type="component" value="Unplaced"/>
</dbReference>
<evidence type="ECO:0000256" key="1">
    <source>
        <dbReference type="SAM" id="Phobius"/>
    </source>
</evidence>
<evidence type="ECO:0000313" key="3">
    <source>
        <dbReference type="WBParaSite" id="PEQ_0001298501-mRNA-1"/>
    </source>
</evidence>
<keyword evidence="1" id="KW-0472">Membrane</keyword>
<accession>A0A914S2I1</accession>
<protein>
    <submittedName>
        <fullName evidence="3">Uncharacterized protein</fullName>
    </submittedName>
</protein>
<keyword evidence="2" id="KW-1185">Reference proteome</keyword>
<organism evidence="2 3">
    <name type="scientific">Parascaris equorum</name>
    <name type="common">Equine roundworm</name>
    <dbReference type="NCBI Taxonomy" id="6256"/>
    <lineage>
        <taxon>Eukaryota</taxon>
        <taxon>Metazoa</taxon>
        <taxon>Ecdysozoa</taxon>
        <taxon>Nematoda</taxon>
        <taxon>Chromadorea</taxon>
        <taxon>Rhabditida</taxon>
        <taxon>Spirurina</taxon>
        <taxon>Ascaridomorpha</taxon>
        <taxon>Ascaridoidea</taxon>
        <taxon>Ascarididae</taxon>
        <taxon>Parascaris</taxon>
    </lineage>
</organism>
<feature type="transmembrane region" description="Helical" evidence="1">
    <location>
        <begin position="61"/>
        <end position="79"/>
    </location>
</feature>
<sequence length="81" mass="8873">MGLHVRVAETRGGRKVGLAAHLAPRSSSFKVTSQVTFAILVYDAHAVIAMISPSASSNVTLGHMLIIWETSVFFVINFFRR</sequence>
<reference evidence="3" key="1">
    <citation type="submission" date="2022-11" db="UniProtKB">
        <authorList>
            <consortium name="WormBaseParasite"/>
        </authorList>
    </citation>
    <scope>IDENTIFICATION</scope>
</reference>
<evidence type="ECO:0000313" key="2">
    <source>
        <dbReference type="Proteomes" id="UP000887564"/>
    </source>
</evidence>
<name>A0A914S2I1_PAREQ</name>
<keyword evidence="1" id="KW-0812">Transmembrane</keyword>
<dbReference type="WBParaSite" id="PEQ_0001298501-mRNA-1">
    <property type="protein sequence ID" value="PEQ_0001298501-mRNA-1"/>
    <property type="gene ID" value="PEQ_0001298501"/>
</dbReference>
<dbReference type="AlphaFoldDB" id="A0A914S2I1"/>